<reference evidence="3" key="1">
    <citation type="journal article" date="2019" name="Int. J. Syst. Evol. Microbiol.">
        <title>The Global Catalogue of Microorganisms (GCM) 10K type strain sequencing project: providing services to taxonomists for standard genome sequencing and annotation.</title>
        <authorList>
            <consortium name="The Broad Institute Genomics Platform"/>
            <consortium name="The Broad Institute Genome Sequencing Center for Infectious Disease"/>
            <person name="Wu L."/>
            <person name="Ma J."/>
        </authorList>
    </citation>
    <scope>NUCLEOTIDE SEQUENCE [LARGE SCALE GENOMIC DNA]</scope>
    <source>
        <strain evidence="3">JCM 16365</strain>
    </source>
</reference>
<proteinExistence type="predicted"/>
<keyword evidence="3" id="KW-1185">Reference proteome</keyword>
<evidence type="ECO:0000313" key="2">
    <source>
        <dbReference type="EMBL" id="GAA2577757.1"/>
    </source>
</evidence>
<sequence>MTKFSIEDSPNYAAQVIRVPAPFPLPNADRLVGVGVFGYTVVTQRDGTLREGDLAVFFPAECQISDALAWAANLYRHAERNIDPSQTGYLEDNRRVRALKLRGTVSNGLILPVSVVADAFGVPESDFVEGTAFDAINGEEVSRKYRVKEPAVQVSREAANVKKAFKRVTDKQFPVHIETDQYLRNEHLIAADDILIVTQKLHGTSFRAGRVPVRRKLTWIERLAKRLGVKVAETELDVVFGSRQVIKDVHNPNQAHFYGVDLWSEFGLSIEDRIPANVIVYGELVGWTSEGAPIQPGHTYGLPQGLSELYLYRVSVITDAGDLYDLSWDQVRTFANEHGFSHVAELWRGHKRDFVLENFVENDFHADFRMAASAGILSYRDVPVPLSTDGTGADEGIAIRVDRGGRVPLLFKHKNPSHFLFETAQLDAGEVDLESAESVPA</sequence>
<dbReference type="Proteomes" id="UP001500274">
    <property type="component" value="Unassembled WGS sequence"/>
</dbReference>
<dbReference type="InterPro" id="IPR021122">
    <property type="entry name" value="RNA_ligase_dom_REL/Rnl2"/>
</dbReference>
<evidence type="ECO:0000259" key="1">
    <source>
        <dbReference type="Pfam" id="PF09414"/>
    </source>
</evidence>
<name>A0ABP6BNI3_9MICO</name>
<dbReference type="Pfam" id="PF09414">
    <property type="entry name" value="RNA_ligase"/>
    <property type="match status" value="1"/>
</dbReference>
<feature type="domain" description="RNA ligase" evidence="1">
    <location>
        <begin position="195"/>
        <end position="404"/>
    </location>
</feature>
<protein>
    <recommendedName>
        <fullName evidence="1">RNA ligase domain-containing protein</fullName>
    </recommendedName>
</protein>
<comment type="caution">
    <text evidence="2">The sequence shown here is derived from an EMBL/GenBank/DDBJ whole genome shotgun (WGS) entry which is preliminary data.</text>
</comment>
<gene>
    <name evidence="2" type="ORF">GCM10009862_16350</name>
</gene>
<accession>A0ABP6BNI3</accession>
<dbReference type="SUPFAM" id="SSF56091">
    <property type="entry name" value="DNA ligase/mRNA capping enzyme, catalytic domain"/>
    <property type="match status" value="1"/>
</dbReference>
<evidence type="ECO:0000313" key="3">
    <source>
        <dbReference type="Proteomes" id="UP001500274"/>
    </source>
</evidence>
<dbReference type="Pfam" id="PF21189">
    <property type="entry name" value="PHA02142"/>
    <property type="match status" value="1"/>
</dbReference>
<dbReference type="EMBL" id="BAAARI010000011">
    <property type="protein sequence ID" value="GAA2577757.1"/>
    <property type="molecule type" value="Genomic_DNA"/>
</dbReference>
<organism evidence="2 3">
    <name type="scientific">Microbacterium binotii</name>
    <dbReference type="NCBI Taxonomy" id="462710"/>
    <lineage>
        <taxon>Bacteria</taxon>
        <taxon>Bacillati</taxon>
        <taxon>Actinomycetota</taxon>
        <taxon>Actinomycetes</taxon>
        <taxon>Micrococcales</taxon>
        <taxon>Microbacteriaceae</taxon>
        <taxon>Microbacterium</taxon>
    </lineage>
</organism>